<evidence type="ECO:0000259" key="3">
    <source>
        <dbReference type="Pfam" id="PF00129"/>
    </source>
</evidence>
<dbReference type="Gene3D" id="3.30.500.10">
    <property type="entry name" value="MHC class I-like antigen recognition-like"/>
    <property type="match status" value="1"/>
</dbReference>
<proteinExistence type="inferred from homology"/>
<dbReference type="InterPro" id="IPR050208">
    <property type="entry name" value="MHC_class-I_related"/>
</dbReference>
<dbReference type="PANTHER" id="PTHR16675:SF289">
    <property type="entry name" value="ZINC-ALPHA-2-GLYCOPROTEIN"/>
    <property type="match status" value="1"/>
</dbReference>
<dbReference type="Pfam" id="PF00129">
    <property type="entry name" value="MHC_I"/>
    <property type="match status" value="1"/>
</dbReference>
<keyword evidence="1" id="KW-0325">Glycoprotein</keyword>
<accession>A0ABM4HLL2</accession>
<evidence type="ECO:0000313" key="5">
    <source>
        <dbReference type="RefSeq" id="XP_070316457.1"/>
    </source>
</evidence>
<dbReference type="InterPro" id="IPR001039">
    <property type="entry name" value="MHC_I_a_a1/a2"/>
</dbReference>
<dbReference type="Proteomes" id="UP001652640">
    <property type="component" value="Chromosome 33"/>
</dbReference>
<dbReference type="InterPro" id="IPR011162">
    <property type="entry name" value="MHC_I/II-like_Ag-recog"/>
</dbReference>
<reference evidence="4" key="1">
    <citation type="journal article" date="2022" name="J. Hered.">
        <title>A De Novo Chromosome-Level Genome Assembly of the White-Tailed Deer, Odocoileus Virginianus.</title>
        <authorList>
            <person name="London E.W."/>
            <person name="Roca A.L."/>
            <person name="Novakofski J.E."/>
            <person name="Mateus-Pinilla N.E."/>
        </authorList>
    </citation>
    <scope>NUCLEOTIDE SEQUENCE [LARGE SCALE GENOMIC DNA]</scope>
</reference>
<dbReference type="PANTHER" id="PTHR16675">
    <property type="entry name" value="MHC CLASS I-RELATED"/>
    <property type="match status" value="1"/>
</dbReference>
<reference evidence="5" key="2">
    <citation type="submission" date="2025-08" db="UniProtKB">
        <authorList>
            <consortium name="RefSeq"/>
        </authorList>
    </citation>
    <scope>IDENTIFICATION</scope>
    <source>
        <tissue evidence="5">Tongue muscle</tissue>
    </source>
</reference>
<evidence type="ECO:0000313" key="4">
    <source>
        <dbReference type="Proteomes" id="UP001652640"/>
    </source>
</evidence>
<dbReference type="InterPro" id="IPR011161">
    <property type="entry name" value="MHC_I-like_Ag-recog"/>
</dbReference>
<dbReference type="InterPro" id="IPR037055">
    <property type="entry name" value="MHC_I-like_Ag-recog_sf"/>
</dbReference>
<name>A0ABM4HLL2_ODOVR</name>
<protein>
    <submittedName>
        <fullName evidence="5">Zinc-alpha-2-glycoprotein isoform X2</fullName>
    </submittedName>
</protein>
<keyword evidence="4" id="KW-1185">Reference proteome</keyword>
<evidence type="ECO:0000256" key="1">
    <source>
        <dbReference type="ARBA" id="ARBA00023180"/>
    </source>
</evidence>
<sequence>MEDWEKESALQRAREDIFTETPSDIMGYCKDSEGSHTFQGAFGCELRNNEISGAFWVYAYDCRDFIKFDKEIPARVPLDPAAQNTKRKWEAEAVYVQRAKAYLEEECPGMLQRYLPHSRTHLDRQGRGASSGHLKTHIPEIRMDTALFLMEGEERREPELLGTLLRFLILVRGPASSVLNPRPRRKV</sequence>
<evidence type="ECO:0000256" key="2">
    <source>
        <dbReference type="RuleBase" id="RU004439"/>
    </source>
</evidence>
<dbReference type="PRINTS" id="PR01638">
    <property type="entry name" value="MHCCLASSI"/>
</dbReference>
<feature type="domain" description="MHC class I-like antigen recognition-like" evidence="3">
    <location>
        <begin position="1"/>
        <end position="121"/>
    </location>
</feature>
<gene>
    <name evidence="5" type="primary">AZGP1</name>
</gene>
<comment type="similarity">
    <text evidence="2">Belongs to the MHC class I family.</text>
</comment>
<dbReference type="SUPFAM" id="SSF54452">
    <property type="entry name" value="MHC antigen-recognition domain"/>
    <property type="match status" value="1"/>
</dbReference>
<dbReference type="GeneID" id="110144326"/>
<dbReference type="RefSeq" id="XP_070316457.1">
    <property type="nucleotide sequence ID" value="XM_070460356.1"/>
</dbReference>
<organism evidence="4 5">
    <name type="scientific">Odocoileus virginianus</name>
    <name type="common">White-tailed deer</name>
    <dbReference type="NCBI Taxonomy" id="9874"/>
    <lineage>
        <taxon>Eukaryota</taxon>
        <taxon>Metazoa</taxon>
        <taxon>Chordata</taxon>
        <taxon>Craniata</taxon>
        <taxon>Vertebrata</taxon>
        <taxon>Euteleostomi</taxon>
        <taxon>Mammalia</taxon>
        <taxon>Eutheria</taxon>
        <taxon>Laurasiatheria</taxon>
        <taxon>Artiodactyla</taxon>
        <taxon>Ruminantia</taxon>
        <taxon>Pecora</taxon>
        <taxon>Cervidae</taxon>
        <taxon>Odocoileinae</taxon>
        <taxon>Odocoileus</taxon>
    </lineage>
</organism>